<reference evidence="13" key="1">
    <citation type="submission" date="2025-08" db="UniProtKB">
        <authorList>
            <consortium name="RefSeq"/>
        </authorList>
    </citation>
    <scope>IDENTIFICATION</scope>
    <source>
        <tissue evidence="13">Muscle</tissue>
    </source>
</reference>
<evidence type="ECO:0000259" key="11">
    <source>
        <dbReference type="Pfam" id="PF05181"/>
    </source>
</evidence>
<evidence type="ECO:0000256" key="3">
    <source>
        <dbReference type="ARBA" id="ARBA00022723"/>
    </source>
</evidence>
<feature type="domain" description="XPA C-terminal" evidence="11">
    <location>
        <begin position="126"/>
        <end position="176"/>
    </location>
</feature>
<proteinExistence type="inferred from homology"/>
<dbReference type="SUPFAM" id="SSF57716">
    <property type="entry name" value="Glucocorticoid receptor-like (DNA-binding domain)"/>
    <property type="match status" value="1"/>
</dbReference>
<evidence type="ECO:0000256" key="9">
    <source>
        <dbReference type="ARBA" id="ARBA00023242"/>
    </source>
</evidence>
<feature type="region of interest" description="Disordered" evidence="10">
    <location>
        <begin position="1"/>
        <end position="26"/>
    </location>
</feature>
<accession>A0ABM1TRQ2</accession>
<keyword evidence="9" id="KW-0539">Nucleus</keyword>
<comment type="similarity">
    <text evidence="2">Belongs to the XPA family.</text>
</comment>
<dbReference type="GeneID" id="106474527"/>
<dbReference type="RefSeq" id="XP_022258558.1">
    <property type="nucleotide sequence ID" value="XM_022402850.1"/>
</dbReference>
<dbReference type="InterPro" id="IPR009061">
    <property type="entry name" value="DNA-bd_dom_put_sf"/>
</dbReference>
<dbReference type="Pfam" id="PF01286">
    <property type="entry name" value="XPA_N"/>
    <property type="match status" value="1"/>
</dbReference>
<feature type="compositionally biased region" description="Polar residues" evidence="10">
    <location>
        <begin position="1"/>
        <end position="23"/>
    </location>
</feature>
<dbReference type="CDD" id="cd21076">
    <property type="entry name" value="DBD_XPA"/>
    <property type="match status" value="1"/>
</dbReference>
<comment type="subcellular location">
    <subcellularLocation>
        <location evidence="1">Nucleus</location>
    </subcellularLocation>
</comment>
<dbReference type="Proteomes" id="UP000694941">
    <property type="component" value="Unplaced"/>
</dbReference>
<evidence type="ECO:0000256" key="5">
    <source>
        <dbReference type="ARBA" id="ARBA00022771"/>
    </source>
</evidence>
<keyword evidence="8" id="KW-0234">DNA repair</keyword>
<dbReference type="PANTHER" id="PTHR10142">
    <property type="entry name" value="DNA REPAIR PROTEIN COMPLEMENTING XP-A CELLS"/>
    <property type="match status" value="1"/>
</dbReference>
<evidence type="ECO:0000256" key="2">
    <source>
        <dbReference type="ARBA" id="ARBA00005548"/>
    </source>
</evidence>
<sequence length="263" mass="30459">MQGTYQIDKMQSSDAKLTPSQQARVERNRQRALLLRQARLAKQCPQVREAVENKTTNLRGRPKDSGGGFLLEETEEDLPTRRVVILPAPPVVRPQCEECGDDFVHSYLSLHFDVLVCDSCRDADGKHALIAKTDAKNRFLLKDCDLDKREPPLKFIVKKNPHHSTGDMKLYLLSQVEKRALEVWNSEEELEEAKRKRLEEREKRKHKAYNKKVKALRMTVRSSLYNKISEGHVHSYGQESPLEDDMYEKVCLECGHKVQFEKM</sequence>
<dbReference type="Pfam" id="PF05181">
    <property type="entry name" value="XPA_C"/>
    <property type="match status" value="1"/>
</dbReference>
<evidence type="ECO:0000256" key="10">
    <source>
        <dbReference type="SAM" id="MobiDB-lite"/>
    </source>
</evidence>
<keyword evidence="6" id="KW-0862">Zinc</keyword>
<dbReference type="NCBIfam" id="TIGR00598">
    <property type="entry name" value="rad14"/>
    <property type="match status" value="1"/>
</dbReference>
<evidence type="ECO:0000256" key="1">
    <source>
        <dbReference type="ARBA" id="ARBA00004123"/>
    </source>
</evidence>
<evidence type="ECO:0000313" key="13">
    <source>
        <dbReference type="RefSeq" id="XP_022258558.1"/>
    </source>
</evidence>
<dbReference type="InterPro" id="IPR022656">
    <property type="entry name" value="XPA_C"/>
</dbReference>
<dbReference type="InterPro" id="IPR037129">
    <property type="entry name" value="XPA_sf"/>
</dbReference>
<keyword evidence="7" id="KW-0238">DNA-binding</keyword>
<dbReference type="PANTHER" id="PTHR10142:SF0">
    <property type="entry name" value="DNA REPAIR PROTEIN COMPLEMENTING XP-A CELLS"/>
    <property type="match status" value="1"/>
</dbReference>
<keyword evidence="12" id="KW-1185">Reference proteome</keyword>
<keyword evidence="5" id="KW-0863">Zinc-finger</keyword>
<evidence type="ECO:0000256" key="8">
    <source>
        <dbReference type="ARBA" id="ARBA00023204"/>
    </source>
</evidence>
<keyword evidence="4" id="KW-0227">DNA damage</keyword>
<evidence type="ECO:0000313" key="12">
    <source>
        <dbReference type="Proteomes" id="UP000694941"/>
    </source>
</evidence>
<gene>
    <name evidence="13" type="primary">LOC106474527</name>
</gene>
<dbReference type="InterPro" id="IPR022652">
    <property type="entry name" value="Znf_XPA_CS"/>
</dbReference>
<name>A0ABM1TRQ2_LIMPO</name>
<dbReference type="SUPFAM" id="SSF46955">
    <property type="entry name" value="Putative DNA-binding domain"/>
    <property type="match status" value="1"/>
</dbReference>
<dbReference type="Gene3D" id="3.90.530.10">
    <property type="entry name" value="XPA C-terminal domain"/>
    <property type="match status" value="1"/>
</dbReference>
<keyword evidence="3" id="KW-0479">Metal-binding</keyword>
<dbReference type="InterPro" id="IPR000465">
    <property type="entry name" value="XPA/RAD14"/>
</dbReference>
<protein>
    <submittedName>
        <fullName evidence="13">DNA repair protein complementing XP-A cells-like isoform X1</fullName>
    </submittedName>
</protein>
<evidence type="ECO:0000256" key="7">
    <source>
        <dbReference type="ARBA" id="ARBA00023125"/>
    </source>
</evidence>
<evidence type="ECO:0000256" key="6">
    <source>
        <dbReference type="ARBA" id="ARBA00022833"/>
    </source>
</evidence>
<evidence type="ECO:0000256" key="4">
    <source>
        <dbReference type="ARBA" id="ARBA00022763"/>
    </source>
</evidence>
<organism evidence="12 13">
    <name type="scientific">Limulus polyphemus</name>
    <name type="common">Atlantic horseshoe crab</name>
    <dbReference type="NCBI Taxonomy" id="6850"/>
    <lineage>
        <taxon>Eukaryota</taxon>
        <taxon>Metazoa</taxon>
        <taxon>Ecdysozoa</taxon>
        <taxon>Arthropoda</taxon>
        <taxon>Chelicerata</taxon>
        <taxon>Merostomata</taxon>
        <taxon>Xiphosura</taxon>
        <taxon>Limulidae</taxon>
        <taxon>Limulus</taxon>
    </lineage>
</organism>